<evidence type="ECO:0000256" key="2">
    <source>
        <dbReference type="ARBA" id="ARBA00012379"/>
    </source>
</evidence>
<reference evidence="7 8" key="1">
    <citation type="journal article" date="2016" name="Nat. Commun.">
        <title>Thousands of microbial genomes shed light on interconnected biogeochemical processes in an aquifer system.</title>
        <authorList>
            <person name="Anantharaman K."/>
            <person name="Brown C.T."/>
            <person name="Hug L.A."/>
            <person name="Sharon I."/>
            <person name="Castelle C.J."/>
            <person name="Probst A.J."/>
            <person name="Thomas B.C."/>
            <person name="Singh A."/>
            <person name="Wilkins M.J."/>
            <person name="Karaoz U."/>
            <person name="Brodie E.L."/>
            <person name="Williams K.H."/>
            <person name="Hubbard S.S."/>
            <person name="Banfield J.F."/>
        </authorList>
    </citation>
    <scope>NUCLEOTIDE SEQUENCE [LARGE SCALE GENOMIC DNA]</scope>
</reference>
<dbReference type="SUPFAM" id="SSF51283">
    <property type="entry name" value="dUTPase-like"/>
    <property type="match status" value="1"/>
</dbReference>
<dbReference type="PANTHER" id="PTHR11241:SF0">
    <property type="entry name" value="DEOXYURIDINE 5'-TRIPHOSPHATE NUCLEOTIDOHYDROLASE"/>
    <property type="match status" value="1"/>
</dbReference>
<dbReference type="AlphaFoldDB" id="A0A1G1WAZ0"/>
<gene>
    <name evidence="7" type="ORF">A2Y57_03855</name>
</gene>
<dbReference type="InterPro" id="IPR029054">
    <property type="entry name" value="dUTPase-like"/>
</dbReference>
<dbReference type="EMBL" id="MHCQ01000011">
    <property type="protein sequence ID" value="OGY24849.1"/>
    <property type="molecule type" value="Genomic_DNA"/>
</dbReference>
<dbReference type="NCBIfam" id="TIGR00576">
    <property type="entry name" value="dut"/>
    <property type="match status" value="1"/>
</dbReference>
<dbReference type="GO" id="GO:0000287">
    <property type="term" value="F:magnesium ion binding"/>
    <property type="evidence" value="ECO:0007669"/>
    <property type="project" value="InterPro"/>
</dbReference>
<evidence type="ECO:0000256" key="1">
    <source>
        <dbReference type="ARBA" id="ARBA00006581"/>
    </source>
</evidence>
<dbReference type="NCBIfam" id="NF001862">
    <property type="entry name" value="PRK00601.1"/>
    <property type="match status" value="1"/>
</dbReference>
<proteinExistence type="inferred from homology"/>
<feature type="domain" description="dUTPase-like" evidence="6">
    <location>
        <begin position="13"/>
        <end position="141"/>
    </location>
</feature>
<dbReference type="Proteomes" id="UP000177103">
    <property type="component" value="Unassembled WGS sequence"/>
</dbReference>
<comment type="caution">
    <text evidence="7">The sequence shown here is derived from an EMBL/GenBank/DDBJ whole genome shotgun (WGS) entry which is preliminary data.</text>
</comment>
<protein>
    <recommendedName>
        <fullName evidence="2">dUTP diphosphatase</fullName>
        <ecNumber evidence="2">3.6.1.23</ecNumber>
    </recommendedName>
</protein>
<evidence type="ECO:0000256" key="5">
    <source>
        <dbReference type="ARBA" id="ARBA00047686"/>
    </source>
</evidence>
<dbReference type="PANTHER" id="PTHR11241">
    <property type="entry name" value="DEOXYURIDINE 5'-TRIPHOSPHATE NUCLEOTIDOHYDROLASE"/>
    <property type="match status" value="1"/>
</dbReference>
<dbReference type="GO" id="GO:0006226">
    <property type="term" value="P:dUMP biosynthetic process"/>
    <property type="evidence" value="ECO:0007669"/>
    <property type="project" value="InterPro"/>
</dbReference>
<dbReference type="CDD" id="cd07557">
    <property type="entry name" value="trimeric_dUTPase"/>
    <property type="match status" value="1"/>
</dbReference>
<evidence type="ECO:0000256" key="4">
    <source>
        <dbReference type="ARBA" id="ARBA00023080"/>
    </source>
</evidence>
<dbReference type="InterPro" id="IPR033704">
    <property type="entry name" value="dUTPase_trimeric"/>
</dbReference>
<comment type="catalytic activity">
    <reaction evidence="5">
        <text>dUTP + H2O = dUMP + diphosphate + H(+)</text>
        <dbReference type="Rhea" id="RHEA:10248"/>
        <dbReference type="ChEBI" id="CHEBI:15377"/>
        <dbReference type="ChEBI" id="CHEBI:15378"/>
        <dbReference type="ChEBI" id="CHEBI:33019"/>
        <dbReference type="ChEBI" id="CHEBI:61555"/>
        <dbReference type="ChEBI" id="CHEBI:246422"/>
        <dbReference type="EC" id="3.6.1.23"/>
    </reaction>
</comment>
<dbReference type="InterPro" id="IPR008181">
    <property type="entry name" value="dUTPase"/>
</dbReference>
<dbReference type="EC" id="3.6.1.23" evidence="2"/>
<evidence type="ECO:0000259" key="6">
    <source>
        <dbReference type="Pfam" id="PF00692"/>
    </source>
</evidence>
<name>A0A1G1WAZ0_9BACT</name>
<evidence type="ECO:0000313" key="7">
    <source>
        <dbReference type="EMBL" id="OGY24849.1"/>
    </source>
</evidence>
<comment type="similarity">
    <text evidence="1">Belongs to the dUTPase family.</text>
</comment>
<organism evidence="7 8">
    <name type="scientific">Candidatus Woykebacteria bacterium RBG_13_40_7b</name>
    <dbReference type="NCBI Taxonomy" id="1802594"/>
    <lineage>
        <taxon>Bacteria</taxon>
        <taxon>Candidatus Woykeibacteriota</taxon>
    </lineage>
</organism>
<evidence type="ECO:0000256" key="3">
    <source>
        <dbReference type="ARBA" id="ARBA00022801"/>
    </source>
</evidence>
<dbReference type="GO" id="GO:0004170">
    <property type="term" value="F:dUTP diphosphatase activity"/>
    <property type="evidence" value="ECO:0007669"/>
    <property type="project" value="UniProtKB-EC"/>
</dbReference>
<sequence>MKVKIKRIDKSLPLPVYETAGSVGFDLLAREEVKIGKDEVVLIPTNIIVETPKGYMLLLSLRSSAPKKFGLLKPHGVGIIDQDYAGEEDEVKVQVYNFSKKAVVIDRGEKIAQGIFVKIGKAEWKEVDKVKKPTRGGFGSTDRGKRSHR</sequence>
<dbReference type="Gene3D" id="2.70.40.10">
    <property type="match status" value="1"/>
</dbReference>
<accession>A0A1G1WAZ0</accession>
<keyword evidence="4" id="KW-0546">Nucleotide metabolism</keyword>
<keyword evidence="3" id="KW-0378">Hydrolase</keyword>
<evidence type="ECO:0000313" key="8">
    <source>
        <dbReference type="Proteomes" id="UP000177103"/>
    </source>
</evidence>
<dbReference type="InterPro" id="IPR036157">
    <property type="entry name" value="dUTPase-like_sf"/>
</dbReference>
<dbReference type="GO" id="GO:0046081">
    <property type="term" value="P:dUTP catabolic process"/>
    <property type="evidence" value="ECO:0007669"/>
    <property type="project" value="InterPro"/>
</dbReference>
<dbReference type="Pfam" id="PF00692">
    <property type="entry name" value="dUTPase"/>
    <property type="match status" value="1"/>
</dbReference>